<dbReference type="RefSeq" id="WP_175034983.1">
    <property type="nucleotide sequence ID" value="NZ_CABVPW010000048.1"/>
</dbReference>
<reference evidence="1 2" key="1">
    <citation type="submission" date="2019-09" db="EMBL/GenBank/DDBJ databases">
        <authorList>
            <person name="Depoorter E."/>
        </authorList>
    </citation>
    <scope>NUCLEOTIDE SEQUENCE [LARGE SCALE GENOMIC DNA]</scope>
    <source>
        <strain evidence="1">LMG 23254</strain>
    </source>
</reference>
<gene>
    <name evidence="1" type="ORF">BLA23254_06894</name>
</gene>
<protein>
    <submittedName>
        <fullName evidence="1">Uncharacterized protein</fullName>
    </submittedName>
</protein>
<dbReference type="EMBL" id="CABVPW010000048">
    <property type="protein sequence ID" value="VWC40020.1"/>
    <property type="molecule type" value="Genomic_DNA"/>
</dbReference>
<accession>A0A6P2RUJ8</accession>
<organism evidence="1 2">
    <name type="scientific">Burkholderia lata (strain ATCC 17760 / DSM 23089 / LMG 22485 / NCIMB 9086 / R18194 / 383)</name>
    <dbReference type="NCBI Taxonomy" id="482957"/>
    <lineage>
        <taxon>Bacteria</taxon>
        <taxon>Pseudomonadati</taxon>
        <taxon>Pseudomonadota</taxon>
        <taxon>Betaproteobacteria</taxon>
        <taxon>Burkholderiales</taxon>
        <taxon>Burkholderiaceae</taxon>
        <taxon>Burkholderia</taxon>
        <taxon>Burkholderia cepacia complex</taxon>
    </lineage>
</organism>
<name>A0A6P2RUJ8_BURL3</name>
<dbReference type="Proteomes" id="UP000494218">
    <property type="component" value="Unassembled WGS sequence"/>
</dbReference>
<evidence type="ECO:0000313" key="1">
    <source>
        <dbReference type="EMBL" id="VWC40020.1"/>
    </source>
</evidence>
<proteinExistence type="predicted"/>
<dbReference type="AlphaFoldDB" id="A0A6P2RUJ8"/>
<evidence type="ECO:0000313" key="2">
    <source>
        <dbReference type="Proteomes" id="UP000494218"/>
    </source>
</evidence>
<sequence length="195" mass="21811">MSKEQYKSSSDRYKSMFERVAHQFNDGANFARCNIRIRKPQAHIVFGRQHLDDGKLPFELSTDDALKMWKWAYEWLSIDSSKQPVFVSSARQSARLRVEHDSGVMVLAYEAIPTVDGLTVLLGSTWIPPEFFESLVRDVAAELEANAVQIVSVDRNVMVLQPGASDADVIARFREAASHGRPVLVAPVADSSDTE</sequence>